<feature type="transmembrane region" description="Helical" evidence="1">
    <location>
        <begin position="26"/>
        <end position="44"/>
    </location>
</feature>
<gene>
    <name evidence="2" type="ORF">GCM10017620_10290</name>
</gene>
<accession>A0ABQ5T8F0</accession>
<dbReference type="EMBL" id="BSFD01000002">
    <property type="protein sequence ID" value="GLK48056.1"/>
    <property type="molecule type" value="Genomic_DNA"/>
</dbReference>
<keyword evidence="3" id="KW-1185">Reference proteome</keyword>
<reference evidence="2" key="2">
    <citation type="submission" date="2023-01" db="EMBL/GenBank/DDBJ databases">
        <authorList>
            <person name="Sun Q."/>
            <person name="Evtushenko L."/>
        </authorList>
    </citation>
    <scope>NUCLEOTIDE SEQUENCE</scope>
    <source>
        <strain evidence="2">VKM B-1499</strain>
    </source>
</reference>
<keyword evidence="1" id="KW-1133">Transmembrane helix</keyword>
<dbReference type="Proteomes" id="UP001143509">
    <property type="component" value="Unassembled WGS sequence"/>
</dbReference>
<sequence length="211" mass="21619">MKTDDLIDALAAGLEPAKPARPSPDLLIAAALTAGATVALLLGVRPDLAQALQGPIPWMKGLYTATLTGTGIWLATRLGRPGVDPRPAAFAMLAVVAAVVLWGVIEMSLTPPERRMADWLGGTWTVCGRNIVLVSAFAAPLVFLSARRLAPTRPTTAGLALGLATGGLAAAAYGLLHCGEATAAFVATWYTLGVAAAGLIGAAVGRFALRW</sequence>
<feature type="transmembrane region" description="Helical" evidence="1">
    <location>
        <begin position="188"/>
        <end position="209"/>
    </location>
</feature>
<keyword evidence="1" id="KW-0472">Membrane</keyword>
<dbReference type="InterPro" id="IPR009495">
    <property type="entry name" value="NrsF"/>
</dbReference>
<evidence type="ECO:0000313" key="2">
    <source>
        <dbReference type="EMBL" id="GLK48056.1"/>
    </source>
</evidence>
<organism evidence="2 3">
    <name type="scientific">Brevundimonas intermedia</name>
    <dbReference type="NCBI Taxonomy" id="74315"/>
    <lineage>
        <taxon>Bacteria</taxon>
        <taxon>Pseudomonadati</taxon>
        <taxon>Pseudomonadota</taxon>
        <taxon>Alphaproteobacteria</taxon>
        <taxon>Caulobacterales</taxon>
        <taxon>Caulobacteraceae</taxon>
        <taxon>Brevundimonas</taxon>
    </lineage>
</organism>
<dbReference type="Pfam" id="PF06532">
    <property type="entry name" value="NrsF"/>
    <property type="match status" value="1"/>
</dbReference>
<feature type="transmembrane region" description="Helical" evidence="1">
    <location>
        <begin position="56"/>
        <end position="76"/>
    </location>
</feature>
<protein>
    <recommendedName>
        <fullName evidence="4">DUF1109 family protein</fullName>
    </recommendedName>
</protein>
<evidence type="ECO:0008006" key="4">
    <source>
        <dbReference type="Google" id="ProtNLM"/>
    </source>
</evidence>
<name>A0ABQ5T8F0_9CAUL</name>
<feature type="transmembrane region" description="Helical" evidence="1">
    <location>
        <begin position="121"/>
        <end position="144"/>
    </location>
</feature>
<evidence type="ECO:0000256" key="1">
    <source>
        <dbReference type="SAM" id="Phobius"/>
    </source>
</evidence>
<proteinExistence type="predicted"/>
<dbReference type="RefSeq" id="WP_271164309.1">
    <property type="nucleotide sequence ID" value="NZ_BSFD01000002.1"/>
</dbReference>
<feature type="transmembrane region" description="Helical" evidence="1">
    <location>
        <begin position="156"/>
        <end position="176"/>
    </location>
</feature>
<evidence type="ECO:0000313" key="3">
    <source>
        <dbReference type="Proteomes" id="UP001143509"/>
    </source>
</evidence>
<reference evidence="2" key="1">
    <citation type="journal article" date="2014" name="Int. J. Syst. Evol. Microbiol.">
        <title>Complete genome of a new Firmicutes species belonging to the dominant human colonic microbiota ('Ruminococcus bicirculans') reveals two chromosomes and a selective capacity to utilize plant glucans.</title>
        <authorList>
            <consortium name="NISC Comparative Sequencing Program"/>
            <person name="Wegmann U."/>
            <person name="Louis P."/>
            <person name="Goesmann A."/>
            <person name="Henrissat B."/>
            <person name="Duncan S.H."/>
            <person name="Flint H.J."/>
        </authorList>
    </citation>
    <scope>NUCLEOTIDE SEQUENCE</scope>
    <source>
        <strain evidence="2">VKM B-1499</strain>
    </source>
</reference>
<comment type="caution">
    <text evidence="2">The sequence shown here is derived from an EMBL/GenBank/DDBJ whole genome shotgun (WGS) entry which is preliminary data.</text>
</comment>
<keyword evidence="1" id="KW-0812">Transmembrane</keyword>
<feature type="transmembrane region" description="Helical" evidence="1">
    <location>
        <begin position="88"/>
        <end position="109"/>
    </location>
</feature>